<feature type="region of interest" description="Disordered" evidence="1">
    <location>
        <begin position="201"/>
        <end position="229"/>
    </location>
</feature>
<dbReference type="AlphaFoldDB" id="M3D4G5"/>
<evidence type="ECO:0000256" key="1">
    <source>
        <dbReference type="SAM" id="MobiDB-lite"/>
    </source>
</evidence>
<feature type="region of interest" description="Disordered" evidence="1">
    <location>
        <begin position="92"/>
        <end position="114"/>
    </location>
</feature>
<dbReference type="RefSeq" id="WP_005486133.1">
    <property type="nucleotide sequence ID" value="NZ_KB405097.1"/>
</dbReference>
<dbReference type="InterPro" id="IPR047789">
    <property type="entry name" value="CU044_5270-like"/>
</dbReference>
<evidence type="ECO:0008006" key="5">
    <source>
        <dbReference type="Google" id="ProtNLM"/>
    </source>
</evidence>
<feature type="compositionally biased region" description="Low complexity" evidence="1">
    <location>
        <begin position="100"/>
        <end position="114"/>
    </location>
</feature>
<evidence type="ECO:0000256" key="2">
    <source>
        <dbReference type="SAM" id="Phobius"/>
    </source>
</evidence>
<reference evidence="4" key="1">
    <citation type="journal article" date="2013" name="Genome Announc.">
        <title>Draft Genome Sequence of Streptomyces bottropensis ATCC 25435, a Bottromycin-Producing Actinomycete.</title>
        <authorList>
            <person name="Zhang H."/>
            <person name="Zhou W."/>
            <person name="Zhuang Y."/>
            <person name="Liang X."/>
            <person name="Liu T."/>
        </authorList>
    </citation>
    <scope>NUCLEOTIDE SEQUENCE [LARGE SCALE GENOMIC DNA]</scope>
    <source>
        <strain evidence="4">ATCC 25435</strain>
    </source>
</reference>
<dbReference type="NCBIfam" id="NF038083">
    <property type="entry name" value="CU044_5270_fam"/>
    <property type="match status" value="1"/>
</dbReference>
<evidence type="ECO:0000313" key="3">
    <source>
        <dbReference type="EMBL" id="EMF51037.1"/>
    </source>
</evidence>
<sequence>MKNTHGRSGRTDVMQVLADARPEELDPARLADSPRQHADLARILARSTDGRAARFRVPERLRGGIRPFGTVAALAAVAASAVVVSSLDRDPLGVGPGAPPHSSSASGPDASAPDGRLELLSAAKKVGVAGGEGTYWQTTTRSQDVNVVGAAGGEGPLFAVRDSATSEWSVGVRPGTRSLMVSGLDAEIAPRTKADAARWRAAGSPGTMQAEVTGNEAGGTLGYTMGTRPPTVMRTDADDKIYALGPRNASYQDLLELPSDPAELRRELERRHRQDSGAEISDRTAYVLRQAADLITMPVKPAVRAAAYRVMAGQPGVRGLGQVTDPLGREGVGIAFPGTHATPLGSVEQRVVVDPATGELLAEQLVLVEPSARARAAGLDAGTTVNYTATTRMGWGENQIKVPANARR</sequence>
<evidence type="ECO:0000313" key="4">
    <source>
        <dbReference type="Proteomes" id="UP000030760"/>
    </source>
</evidence>
<name>M3D4G5_9ACTN</name>
<accession>M3D4G5</accession>
<proteinExistence type="predicted"/>
<keyword evidence="2" id="KW-0472">Membrane</keyword>
<keyword evidence="2" id="KW-0812">Transmembrane</keyword>
<gene>
    <name evidence="3" type="ORF">SBD_7754</name>
</gene>
<dbReference type="EMBL" id="KB405097">
    <property type="protein sequence ID" value="EMF51037.1"/>
    <property type="molecule type" value="Genomic_DNA"/>
</dbReference>
<feature type="transmembrane region" description="Helical" evidence="2">
    <location>
        <begin position="64"/>
        <end position="84"/>
    </location>
</feature>
<organism evidence="3 4">
    <name type="scientific">Streptomyces bottropensis ATCC 25435</name>
    <dbReference type="NCBI Taxonomy" id="1054862"/>
    <lineage>
        <taxon>Bacteria</taxon>
        <taxon>Bacillati</taxon>
        <taxon>Actinomycetota</taxon>
        <taxon>Actinomycetes</taxon>
        <taxon>Kitasatosporales</taxon>
        <taxon>Streptomycetaceae</taxon>
        <taxon>Streptomyces</taxon>
    </lineage>
</organism>
<protein>
    <recommendedName>
        <fullName evidence="5">CU044_5270 family protein</fullName>
    </recommendedName>
</protein>
<dbReference type="Proteomes" id="UP000030760">
    <property type="component" value="Unassembled WGS sequence"/>
</dbReference>
<dbReference type="GeneID" id="96270914"/>
<keyword evidence="2" id="KW-1133">Transmembrane helix</keyword>